<dbReference type="Proteomes" id="UP001500984">
    <property type="component" value="Unassembled WGS sequence"/>
</dbReference>
<evidence type="ECO:0000259" key="6">
    <source>
        <dbReference type="Pfam" id="PF10502"/>
    </source>
</evidence>
<sequence length="192" mass="20295">MLLVCVLVVPLVLAGAVRGLVVQPFTVPSSSMEPTLSPGDTIRAWRPDGILRTYDRGDLVVVDGRGSFIGALPPSAGEQLGAWFGLGPRDVYFVKRVIGVGGDTVQCCDEGGALLLNGEVLPEPYLARPVDAAAAEPVRASAPDFAVEVPPGRVWLMGDNRDDSFDSRDLLGRPGGGMVREERIVGTVMGVR</sequence>
<evidence type="ECO:0000256" key="3">
    <source>
        <dbReference type="ARBA" id="ARBA00022670"/>
    </source>
</evidence>
<name>A0ABN2X2E1_9MICO</name>
<comment type="caution">
    <text evidence="7">The sequence shown here is derived from an EMBL/GenBank/DDBJ whole genome shotgun (WGS) entry which is preliminary data.</text>
</comment>
<dbReference type="Pfam" id="PF10502">
    <property type="entry name" value="Peptidase_S26"/>
    <property type="match status" value="1"/>
</dbReference>
<dbReference type="EMBL" id="BAAAPZ010000017">
    <property type="protein sequence ID" value="GAA2103525.1"/>
    <property type="molecule type" value="Genomic_DNA"/>
</dbReference>
<dbReference type="PANTHER" id="PTHR43390:SF1">
    <property type="entry name" value="CHLOROPLAST PROCESSING PEPTIDASE"/>
    <property type="match status" value="1"/>
</dbReference>
<evidence type="ECO:0000256" key="1">
    <source>
        <dbReference type="ARBA" id="ARBA00004401"/>
    </source>
</evidence>
<evidence type="ECO:0000313" key="7">
    <source>
        <dbReference type="EMBL" id="GAA2103525.1"/>
    </source>
</evidence>
<dbReference type="PANTHER" id="PTHR43390">
    <property type="entry name" value="SIGNAL PEPTIDASE I"/>
    <property type="match status" value="1"/>
</dbReference>
<comment type="similarity">
    <text evidence="2 5">Belongs to the peptidase S26 family.</text>
</comment>
<evidence type="ECO:0000256" key="5">
    <source>
        <dbReference type="RuleBase" id="RU362042"/>
    </source>
</evidence>
<dbReference type="Gene3D" id="2.10.109.10">
    <property type="entry name" value="Umud Fragment, subunit A"/>
    <property type="match status" value="1"/>
</dbReference>
<dbReference type="InterPro" id="IPR036286">
    <property type="entry name" value="LexA/Signal_pep-like_sf"/>
</dbReference>
<feature type="domain" description="Peptidase S26" evidence="6">
    <location>
        <begin position="5"/>
        <end position="189"/>
    </location>
</feature>
<reference evidence="7 8" key="1">
    <citation type="journal article" date="2019" name="Int. J. Syst. Evol. Microbiol.">
        <title>The Global Catalogue of Microorganisms (GCM) 10K type strain sequencing project: providing services to taxonomists for standard genome sequencing and annotation.</title>
        <authorList>
            <consortium name="The Broad Institute Genomics Platform"/>
            <consortium name="The Broad Institute Genome Sequencing Center for Infectious Disease"/>
            <person name="Wu L."/>
            <person name="Ma J."/>
        </authorList>
    </citation>
    <scope>NUCLEOTIDE SEQUENCE [LARGE SCALE GENOMIC DNA]</scope>
    <source>
        <strain evidence="7 8">JCM 15900</strain>
    </source>
</reference>
<dbReference type="NCBIfam" id="TIGR02227">
    <property type="entry name" value="sigpep_I_bact"/>
    <property type="match status" value="1"/>
</dbReference>
<dbReference type="InterPro" id="IPR019533">
    <property type="entry name" value="Peptidase_S26"/>
</dbReference>
<dbReference type="PROSITE" id="PS00501">
    <property type="entry name" value="SPASE_I_1"/>
    <property type="match status" value="1"/>
</dbReference>
<proteinExistence type="inferred from homology"/>
<accession>A0ABN2X2E1</accession>
<dbReference type="CDD" id="cd06530">
    <property type="entry name" value="S26_SPase_I"/>
    <property type="match status" value="1"/>
</dbReference>
<evidence type="ECO:0000313" key="8">
    <source>
        <dbReference type="Proteomes" id="UP001500984"/>
    </source>
</evidence>
<evidence type="ECO:0000256" key="4">
    <source>
        <dbReference type="ARBA" id="ARBA00022801"/>
    </source>
</evidence>
<protein>
    <recommendedName>
        <fullName evidence="5">Signal peptidase I</fullName>
        <ecNumber evidence="5">3.4.21.89</ecNumber>
    </recommendedName>
</protein>
<comment type="subcellular location">
    <subcellularLocation>
        <location evidence="1">Cell membrane</location>
        <topology evidence="1">Single-pass type II membrane protein</topology>
    </subcellularLocation>
    <subcellularLocation>
        <location evidence="5">Membrane</location>
        <topology evidence="5">Single-pass type II membrane protein</topology>
    </subcellularLocation>
</comment>
<evidence type="ECO:0000256" key="2">
    <source>
        <dbReference type="ARBA" id="ARBA00009370"/>
    </source>
</evidence>
<keyword evidence="8" id="KW-1185">Reference proteome</keyword>
<keyword evidence="4 5" id="KW-0378">Hydrolase</keyword>
<dbReference type="PRINTS" id="PR00727">
    <property type="entry name" value="LEADERPTASE"/>
</dbReference>
<comment type="catalytic activity">
    <reaction evidence="5">
        <text>Cleavage of hydrophobic, N-terminal signal or leader sequences from secreted and periplasmic proteins.</text>
        <dbReference type="EC" id="3.4.21.89"/>
    </reaction>
</comment>
<dbReference type="InterPro" id="IPR000223">
    <property type="entry name" value="Pept_S26A_signal_pept_1"/>
</dbReference>
<organism evidence="7 8">
    <name type="scientific">Brevibacterium salitolerans</name>
    <dbReference type="NCBI Taxonomy" id="1403566"/>
    <lineage>
        <taxon>Bacteria</taxon>
        <taxon>Bacillati</taxon>
        <taxon>Actinomycetota</taxon>
        <taxon>Actinomycetes</taxon>
        <taxon>Micrococcales</taxon>
        <taxon>Brevibacteriaceae</taxon>
        <taxon>Brevibacterium</taxon>
    </lineage>
</organism>
<dbReference type="SUPFAM" id="SSF51306">
    <property type="entry name" value="LexA/Signal peptidase"/>
    <property type="match status" value="1"/>
</dbReference>
<gene>
    <name evidence="7" type="primary">lepB</name>
    <name evidence="7" type="ORF">GCM10009823_27490</name>
</gene>
<dbReference type="InterPro" id="IPR019756">
    <property type="entry name" value="Pept_S26A_signal_pept_1_Ser-AS"/>
</dbReference>
<keyword evidence="3 5" id="KW-0645">Protease</keyword>
<dbReference type="EC" id="3.4.21.89" evidence="5"/>